<dbReference type="PANTHER" id="PTHR11610">
    <property type="entry name" value="LIPASE"/>
    <property type="match status" value="1"/>
</dbReference>
<evidence type="ECO:0000256" key="5">
    <source>
        <dbReference type="SAM" id="SignalP"/>
    </source>
</evidence>
<protein>
    <recommendedName>
        <fullName evidence="6">Lipase domain-containing protein</fullName>
    </recommendedName>
</protein>
<sequence length="431" mass="47414">MNSLVFLVLFFQCVFSQIMNANEQLEAIQAQMDSLFEAEAVLHEQIQAIQALAPSDSILEAVPELISNINDHLPPIEVELGPNATVELAPPDLNEPIMPDVQLETDLVEALISNVYEEIPNEALPDTGTAIISDEIIHQIQAEADAMIENNTILAPSSTVDPSKLFIVVYSRLDPNGTKIPITAAEHINSTSFNPRLRTIIYVFGWTSGVDKPGTVAIRKALLEKTDANVLIVDWSVYTQTMNYFAAYKSVPKTGEYLGQFLAKLIITYPVRKITVVGHSLGAHVAGFAGRIIGGILSVIIALDPAGVFYSHLEASKRLNTGDAKYVTVIHTSYLGLHSPIGHSDFYPNGGWYQKGCTEFMCSHKRAMDLYIESLSDTLYGRKCAKFWLYVCGFCSMNEEKKMGGIYVDTTALGDYYLCTNGEPPYGRSSI</sequence>
<comment type="similarity">
    <text evidence="2 4">Belongs to the AB hydrolase superfamily. Lipase family.</text>
</comment>
<keyword evidence="8" id="KW-1185">Reference proteome</keyword>
<dbReference type="EMBL" id="OU892287">
    <property type="protein sequence ID" value="CAG9761912.1"/>
    <property type="molecule type" value="Genomic_DNA"/>
</dbReference>
<evidence type="ECO:0000256" key="1">
    <source>
        <dbReference type="ARBA" id="ARBA00004613"/>
    </source>
</evidence>
<evidence type="ECO:0000313" key="7">
    <source>
        <dbReference type="EMBL" id="CAG9761912.1"/>
    </source>
</evidence>
<evidence type="ECO:0000313" key="8">
    <source>
        <dbReference type="Proteomes" id="UP001152799"/>
    </source>
</evidence>
<accession>A0A9N9MG45</accession>
<dbReference type="GO" id="GO:0005615">
    <property type="term" value="C:extracellular space"/>
    <property type="evidence" value="ECO:0007669"/>
    <property type="project" value="TreeGrafter"/>
</dbReference>
<evidence type="ECO:0000259" key="6">
    <source>
        <dbReference type="Pfam" id="PF00151"/>
    </source>
</evidence>
<dbReference type="GO" id="GO:0016042">
    <property type="term" value="P:lipid catabolic process"/>
    <property type="evidence" value="ECO:0007669"/>
    <property type="project" value="TreeGrafter"/>
</dbReference>
<comment type="subcellular location">
    <subcellularLocation>
        <location evidence="1">Secreted</location>
    </subcellularLocation>
</comment>
<keyword evidence="5" id="KW-0732">Signal</keyword>
<keyword evidence="3" id="KW-0964">Secreted</keyword>
<feature type="domain" description="Lipase" evidence="6">
    <location>
        <begin position="164"/>
        <end position="426"/>
    </location>
</feature>
<dbReference type="Pfam" id="PF00151">
    <property type="entry name" value="Lipase"/>
    <property type="match status" value="1"/>
</dbReference>
<dbReference type="GO" id="GO:0017171">
    <property type="term" value="F:serine hydrolase activity"/>
    <property type="evidence" value="ECO:0007669"/>
    <property type="project" value="TreeGrafter"/>
</dbReference>
<dbReference type="InterPro" id="IPR000734">
    <property type="entry name" value="TAG_lipase"/>
</dbReference>
<evidence type="ECO:0000256" key="3">
    <source>
        <dbReference type="ARBA" id="ARBA00022525"/>
    </source>
</evidence>
<dbReference type="PRINTS" id="PR00821">
    <property type="entry name" value="TAGLIPASE"/>
</dbReference>
<evidence type="ECO:0000256" key="4">
    <source>
        <dbReference type="RuleBase" id="RU004262"/>
    </source>
</evidence>
<dbReference type="InterPro" id="IPR013818">
    <property type="entry name" value="Lipase"/>
</dbReference>
<evidence type="ECO:0000256" key="2">
    <source>
        <dbReference type="ARBA" id="ARBA00010701"/>
    </source>
</evidence>
<name>A0A9N9MG45_9CUCU</name>
<proteinExistence type="inferred from homology"/>
<feature type="chain" id="PRO_5040337601" description="Lipase domain-containing protein" evidence="5">
    <location>
        <begin position="17"/>
        <end position="431"/>
    </location>
</feature>
<dbReference type="PANTHER" id="PTHR11610:SF173">
    <property type="entry name" value="LIPASE DOMAIN-CONTAINING PROTEIN-RELATED"/>
    <property type="match status" value="1"/>
</dbReference>
<dbReference type="Gene3D" id="3.40.50.1820">
    <property type="entry name" value="alpha/beta hydrolase"/>
    <property type="match status" value="1"/>
</dbReference>
<feature type="signal peptide" evidence="5">
    <location>
        <begin position="1"/>
        <end position="16"/>
    </location>
</feature>
<dbReference type="SUPFAM" id="SSF53474">
    <property type="entry name" value="alpha/beta-Hydrolases"/>
    <property type="match status" value="1"/>
</dbReference>
<dbReference type="Proteomes" id="UP001152799">
    <property type="component" value="Chromosome 11"/>
</dbReference>
<reference evidence="7" key="1">
    <citation type="submission" date="2022-01" db="EMBL/GenBank/DDBJ databases">
        <authorList>
            <person name="King R."/>
        </authorList>
    </citation>
    <scope>NUCLEOTIDE SEQUENCE</scope>
</reference>
<organism evidence="7 8">
    <name type="scientific">Ceutorhynchus assimilis</name>
    <name type="common">cabbage seed weevil</name>
    <dbReference type="NCBI Taxonomy" id="467358"/>
    <lineage>
        <taxon>Eukaryota</taxon>
        <taxon>Metazoa</taxon>
        <taxon>Ecdysozoa</taxon>
        <taxon>Arthropoda</taxon>
        <taxon>Hexapoda</taxon>
        <taxon>Insecta</taxon>
        <taxon>Pterygota</taxon>
        <taxon>Neoptera</taxon>
        <taxon>Endopterygota</taxon>
        <taxon>Coleoptera</taxon>
        <taxon>Polyphaga</taxon>
        <taxon>Cucujiformia</taxon>
        <taxon>Curculionidae</taxon>
        <taxon>Ceutorhynchinae</taxon>
        <taxon>Ceutorhynchus</taxon>
    </lineage>
</organism>
<gene>
    <name evidence="7" type="ORF">CEUTPL_LOCUS2603</name>
</gene>
<dbReference type="GO" id="GO:0016298">
    <property type="term" value="F:lipase activity"/>
    <property type="evidence" value="ECO:0007669"/>
    <property type="project" value="InterPro"/>
</dbReference>
<dbReference type="InterPro" id="IPR029058">
    <property type="entry name" value="AB_hydrolase_fold"/>
</dbReference>
<dbReference type="AlphaFoldDB" id="A0A9N9MG45"/>
<dbReference type="OrthoDB" id="199913at2759"/>